<comment type="caution">
    <text evidence="2">The sequence shown here is derived from an EMBL/GenBank/DDBJ whole genome shotgun (WGS) entry which is preliminary data.</text>
</comment>
<accession>A0ABU6DU12</accession>
<keyword evidence="1" id="KW-0472">Membrane</keyword>
<evidence type="ECO:0000313" key="2">
    <source>
        <dbReference type="EMBL" id="MEB5476407.1"/>
    </source>
</evidence>
<keyword evidence="3" id="KW-1185">Reference proteome</keyword>
<keyword evidence="1" id="KW-1133">Transmembrane helix</keyword>
<dbReference type="Proteomes" id="UP001339883">
    <property type="component" value="Unassembled WGS sequence"/>
</dbReference>
<name>A0ABU6DU12_9GAMM</name>
<gene>
    <name evidence="2" type="ORF">I2F25_04955</name>
</gene>
<evidence type="ECO:0000256" key="1">
    <source>
        <dbReference type="SAM" id="Phobius"/>
    </source>
</evidence>
<reference evidence="2 3" key="1">
    <citation type="submission" date="2019-08" db="EMBL/GenBank/DDBJ databases">
        <title>Five species of Acinetobacter isolated from floral nectar and animal pollinators.</title>
        <authorList>
            <person name="Hendry T.A."/>
        </authorList>
    </citation>
    <scope>NUCLEOTIDE SEQUENCE [LARGE SCALE GENOMIC DNA]</scope>
    <source>
        <strain evidence="2 3">MD18.27</strain>
    </source>
</reference>
<sequence>MYKSVRQSMAWLHSWVGLLLGWLLFTIFLLGTLSYYKDNINLWMQPEFNQAQFTQEQAIHTGLQYAIAQGSENQSWYIQVASDDHPVNQIFIRKKVDGFIFKTLHPKTGEEVQLASTQGGEFLYNFHFQLFGIPIIIGRFIVCFAAFIMLIALISGVITHKKIFTDFFTLRTFKSQRSWLDFHNVVSVIALPFFLMITFTGLAIFFYLYLPSGIEKYYGKKKLDFFNELNTPTSLIVSKENPKPSNMIGIEEIQSKINQIWPEHPPIASIEVKQPYTTVSQIIIKQKEDKSITLTPAQIVLSGVNGEVLSQTIQKSSVQKIYGGIYSLHMAPFAQPLVRVALFISGILGCLMIASGLLLWSLKRQLKNKHNTFHFGHYMVNRFNVSALVGLPVAILAYFYSNRLYTLSHMSAPNLEISTFFYVWAITFISACIVSEKYLWQVYLTVFVVLAMFLPIVNIASLVHASYISGWSDYSHYVGLDLVVVLIGFFALFLLMKIKLIKHQVFKKYAK</sequence>
<feature type="transmembrane region" description="Helical" evidence="1">
    <location>
        <begin position="383"/>
        <end position="401"/>
    </location>
</feature>
<protein>
    <submittedName>
        <fullName evidence="2">PepSY domain-containing protein</fullName>
    </submittedName>
</protein>
<dbReference type="InterPro" id="IPR005625">
    <property type="entry name" value="PepSY-ass_TM"/>
</dbReference>
<feature type="transmembrane region" description="Helical" evidence="1">
    <location>
        <begin position="179"/>
        <end position="210"/>
    </location>
</feature>
<proteinExistence type="predicted"/>
<feature type="transmembrane region" description="Helical" evidence="1">
    <location>
        <begin position="340"/>
        <end position="362"/>
    </location>
</feature>
<feature type="transmembrane region" description="Helical" evidence="1">
    <location>
        <begin position="421"/>
        <end position="439"/>
    </location>
</feature>
<feature type="transmembrane region" description="Helical" evidence="1">
    <location>
        <begin position="474"/>
        <end position="495"/>
    </location>
</feature>
<organism evidence="2 3">
    <name type="scientific">Acinetobacter pollinis</name>
    <dbReference type="NCBI Taxonomy" id="2605270"/>
    <lineage>
        <taxon>Bacteria</taxon>
        <taxon>Pseudomonadati</taxon>
        <taxon>Pseudomonadota</taxon>
        <taxon>Gammaproteobacteria</taxon>
        <taxon>Moraxellales</taxon>
        <taxon>Moraxellaceae</taxon>
        <taxon>Acinetobacter</taxon>
    </lineage>
</organism>
<feature type="transmembrane region" description="Helical" evidence="1">
    <location>
        <begin position="12"/>
        <end position="36"/>
    </location>
</feature>
<dbReference type="Pfam" id="PF03929">
    <property type="entry name" value="PepSY_TM"/>
    <property type="match status" value="1"/>
</dbReference>
<feature type="transmembrane region" description="Helical" evidence="1">
    <location>
        <begin position="446"/>
        <end position="468"/>
    </location>
</feature>
<dbReference type="PANTHER" id="PTHR34219">
    <property type="entry name" value="IRON-REGULATED INNER MEMBRANE PROTEIN-RELATED"/>
    <property type="match status" value="1"/>
</dbReference>
<dbReference type="PANTHER" id="PTHR34219:SF4">
    <property type="entry name" value="PEPSY DOMAIN-CONTAINING PROTEIN"/>
    <property type="match status" value="1"/>
</dbReference>
<keyword evidence="1" id="KW-0812">Transmembrane</keyword>
<evidence type="ECO:0000313" key="3">
    <source>
        <dbReference type="Proteomes" id="UP001339883"/>
    </source>
</evidence>
<dbReference type="RefSeq" id="WP_325774920.1">
    <property type="nucleotide sequence ID" value="NZ_VTDN01000003.1"/>
</dbReference>
<feature type="transmembrane region" description="Helical" evidence="1">
    <location>
        <begin position="131"/>
        <end position="158"/>
    </location>
</feature>
<dbReference type="EMBL" id="VTDN01000003">
    <property type="protein sequence ID" value="MEB5476407.1"/>
    <property type="molecule type" value="Genomic_DNA"/>
</dbReference>